<evidence type="ECO:0000313" key="2">
    <source>
        <dbReference type="EMBL" id="KAL0282471.1"/>
    </source>
</evidence>
<comment type="caution">
    <text evidence="2">The sequence shown here is derived from an EMBL/GenBank/DDBJ whole genome shotgun (WGS) entry which is preliminary data.</text>
</comment>
<organism evidence="2">
    <name type="scientific">Sesamum angustifolium</name>
    <dbReference type="NCBI Taxonomy" id="2727405"/>
    <lineage>
        <taxon>Eukaryota</taxon>
        <taxon>Viridiplantae</taxon>
        <taxon>Streptophyta</taxon>
        <taxon>Embryophyta</taxon>
        <taxon>Tracheophyta</taxon>
        <taxon>Spermatophyta</taxon>
        <taxon>Magnoliopsida</taxon>
        <taxon>eudicotyledons</taxon>
        <taxon>Gunneridae</taxon>
        <taxon>Pentapetalae</taxon>
        <taxon>asterids</taxon>
        <taxon>lamiids</taxon>
        <taxon>Lamiales</taxon>
        <taxon>Pedaliaceae</taxon>
        <taxon>Sesamum</taxon>
    </lineage>
</organism>
<dbReference type="EMBL" id="JACGWK010001813">
    <property type="protein sequence ID" value="KAL0282471.1"/>
    <property type="molecule type" value="Genomic_DNA"/>
</dbReference>
<reference evidence="2" key="1">
    <citation type="submission" date="2020-06" db="EMBL/GenBank/DDBJ databases">
        <authorList>
            <person name="Li T."/>
            <person name="Hu X."/>
            <person name="Zhang T."/>
            <person name="Song X."/>
            <person name="Zhang H."/>
            <person name="Dai N."/>
            <person name="Sheng W."/>
            <person name="Hou X."/>
            <person name="Wei L."/>
        </authorList>
    </citation>
    <scope>NUCLEOTIDE SEQUENCE</scope>
    <source>
        <strain evidence="2">G01</strain>
        <tissue evidence="2">Leaf</tissue>
    </source>
</reference>
<reference evidence="2" key="2">
    <citation type="journal article" date="2024" name="Plant">
        <title>Genomic evolution and insights into agronomic trait innovations of Sesamum species.</title>
        <authorList>
            <person name="Miao H."/>
            <person name="Wang L."/>
            <person name="Qu L."/>
            <person name="Liu H."/>
            <person name="Sun Y."/>
            <person name="Le M."/>
            <person name="Wang Q."/>
            <person name="Wei S."/>
            <person name="Zheng Y."/>
            <person name="Lin W."/>
            <person name="Duan Y."/>
            <person name="Cao H."/>
            <person name="Xiong S."/>
            <person name="Wang X."/>
            <person name="Wei L."/>
            <person name="Li C."/>
            <person name="Ma Q."/>
            <person name="Ju M."/>
            <person name="Zhao R."/>
            <person name="Li G."/>
            <person name="Mu C."/>
            <person name="Tian Q."/>
            <person name="Mei H."/>
            <person name="Zhang T."/>
            <person name="Gao T."/>
            <person name="Zhang H."/>
        </authorList>
    </citation>
    <scope>NUCLEOTIDE SEQUENCE</scope>
    <source>
        <strain evidence="2">G01</strain>
    </source>
</reference>
<sequence>MVAGEAGPNRQSRKRGLPGGDQLVSSIGVGELSDSMPWKRRSDVGEGIHPRQRLE</sequence>
<feature type="region of interest" description="Disordered" evidence="1">
    <location>
        <begin position="1"/>
        <end position="55"/>
    </location>
</feature>
<name>A0AAW2IKG3_9LAMI</name>
<evidence type="ECO:0000256" key="1">
    <source>
        <dbReference type="SAM" id="MobiDB-lite"/>
    </source>
</evidence>
<dbReference type="AlphaFoldDB" id="A0AAW2IKG3"/>
<protein>
    <submittedName>
        <fullName evidence="2">Uncharacterized protein</fullName>
    </submittedName>
</protein>
<proteinExistence type="predicted"/>
<feature type="compositionally biased region" description="Basic and acidic residues" evidence="1">
    <location>
        <begin position="40"/>
        <end position="55"/>
    </location>
</feature>
<accession>A0AAW2IKG3</accession>
<gene>
    <name evidence="2" type="ORF">Sangu_2946700</name>
</gene>